<sequence length="87" mass="9794">MAVQGRSTTDASVGAIREFTGSLVQFVREKNAELSGRDLGWFVNLSQGNERAEDVFGANLPRLRRIKGKYDPRQVWRKGFVIEPLAE</sequence>
<evidence type="ECO:0000313" key="1">
    <source>
        <dbReference type="EMBL" id="KAJ2955879.1"/>
    </source>
</evidence>
<name>A0ACC1MBR1_9APHY</name>
<accession>A0ACC1MBR1</accession>
<evidence type="ECO:0000313" key="2">
    <source>
        <dbReference type="Proteomes" id="UP001144978"/>
    </source>
</evidence>
<dbReference type="EMBL" id="JANSHE010007840">
    <property type="protein sequence ID" value="KAJ2955879.1"/>
    <property type="molecule type" value="Genomic_DNA"/>
</dbReference>
<keyword evidence="2" id="KW-1185">Reference proteome</keyword>
<organism evidence="1 2">
    <name type="scientific">Trametes sanguinea</name>
    <dbReference type="NCBI Taxonomy" id="158606"/>
    <lineage>
        <taxon>Eukaryota</taxon>
        <taxon>Fungi</taxon>
        <taxon>Dikarya</taxon>
        <taxon>Basidiomycota</taxon>
        <taxon>Agaricomycotina</taxon>
        <taxon>Agaricomycetes</taxon>
        <taxon>Polyporales</taxon>
        <taxon>Polyporaceae</taxon>
        <taxon>Trametes</taxon>
    </lineage>
</organism>
<comment type="caution">
    <text evidence="1">The sequence shown here is derived from an EMBL/GenBank/DDBJ whole genome shotgun (WGS) entry which is preliminary data.</text>
</comment>
<dbReference type="Proteomes" id="UP001144978">
    <property type="component" value="Unassembled WGS sequence"/>
</dbReference>
<proteinExistence type="predicted"/>
<reference evidence="1" key="1">
    <citation type="submission" date="2022-08" db="EMBL/GenBank/DDBJ databases">
        <title>Genome Sequence of Pycnoporus sanguineus.</title>
        <authorList>
            <person name="Buettner E."/>
        </authorList>
    </citation>
    <scope>NUCLEOTIDE SEQUENCE</scope>
    <source>
        <strain evidence="1">CG-C14</strain>
    </source>
</reference>
<gene>
    <name evidence="1" type="ORF">NUW54_g14703</name>
</gene>
<protein>
    <submittedName>
        <fullName evidence="1">Uncharacterized protein</fullName>
    </submittedName>
</protein>